<dbReference type="AlphaFoldDB" id="A0A645C6B3"/>
<comment type="caution">
    <text evidence="1">The sequence shown here is derived from an EMBL/GenBank/DDBJ whole genome shotgun (WGS) entry which is preliminary data.</text>
</comment>
<sequence>MAVAFVLVQHSTQDCEIPLIVNPFSPVECAVPYVFDIVSPFDVRKQGCTEERMVTDVSQTLGQNDALESRTFGKGIIAYHRYRIRYLDGVDFFPIMERTAGNDCDGIPFDFTRYSVERHLLAFHGQTLDLNDSVLHIVFEFFKDAECSCLVFDVGIILFREDDDFAEVTSGIEHLLVDVWRCR</sequence>
<dbReference type="EMBL" id="VSSQ01023753">
    <property type="protein sequence ID" value="MPM70873.1"/>
    <property type="molecule type" value="Genomic_DNA"/>
</dbReference>
<name>A0A645C6B3_9ZZZZ</name>
<proteinExistence type="predicted"/>
<reference evidence="1" key="1">
    <citation type="submission" date="2019-08" db="EMBL/GenBank/DDBJ databases">
        <authorList>
            <person name="Kucharzyk K."/>
            <person name="Murdoch R.W."/>
            <person name="Higgins S."/>
            <person name="Loffler F."/>
        </authorList>
    </citation>
    <scope>NUCLEOTIDE SEQUENCE</scope>
</reference>
<evidence type="ECO:0000313" key="1">
    <source>
        <dbReference type="EMBL" id="MPM70873.1"/>
    </source>
</evidence>
<protein>
    <submittedName>
        <fullName evidence="1">Uncharacterized protein</fullName>
    </submittedName>
</protein>
<accession>A0A645C6B3</accession>
<organism evidence="1">
    <name type="scientific">bioreactor metagenome</name>
    <dbReference type="NCBI Taxonomy" id="1076179"/>
    <lineage>
        <taxon>unclassified sequences</taxon>
        <taxon>metagenomes</taxon>
        <taxon>ecological metagenomes</taxon>
    </lineage>
</organism>
<gene>
    <name evidence="1" type="ORF">SDC9_117834</name>
</gene>